<protein>
    <submittedName>
        <fullName evidence="1">Uncharacterized protein</fullName>
    </submittedName>
</protein>
<dbReference type="RefSeq" id="WP_235118513.1">
    <property type="nucleotide sequence ID" value="NZ_CP090978.1"/>
</dbReference>
<proteinExistence type="predicted"/>
<keyword evidence="2" id="KW-1185">Reference proteome</keyword>
<dbReference type="InterPro" id="IPR040198">
    <property type="entry name" value="Fido_containing"/>
</dbReference>
<dbReference type="SUPFAM" id="SSF140931">
    <property type="entry name" value="Fic-like"/>
    <property type="match status" value="1"/>
</dbReference>
<gene>
    <name evidence="1" type="ORF">L0M14_20910</name>
</gene>
<dbReference type="PANTHER" id="PTHR13504:SF38">
    <property type="entry name" value="FIDO DOMAIN-CONTAINING PROTEIN"/>
    <property type="match status" value="1"/>
</dbReference>
<dbReference type="Proteomes" id="UP001649230">
    <property type="component" value="Chromosome"/>
</dbReference>
<organism evidence="1 2">
    <name type="scientific">Paenibacillus hexagrammi</name>
    <dbReference type="NCBI Taxonomy" id="2908839"/>
    <lineage>
        <taxon>Bacteria</taxon>
        <taxon>Bacillati</taxon>
        <taxon>Bacillota</taxon>
        <taxon>Bacilli</taxon>
        <taxon>Bacillales</taxon>
        <taxon>Paenibacillaceae</taxon>
        <taxon>Paenibacillus</taxon>
    </lineage>
</organism>
<dbReference type="Gene3D" id="1.10.3290.10">
    <property type="entry name" value="Fido-like domain"/>
    <property type="match status" value="1"/>
</dbReference>
<sequence>MLMNLILAQHGYPPAVIRQQDRAKYYEALRSADESGSLAELTLLIGEAVDRMLDDYIWVLGE</sequence>
<dbReference type="PANTHER" id="PTHR13504">
    <property type="entry name" value="FIDO DOMAIN-CONTAINING PROTEIN DDB_G0283145"/>
    <property type="match status" value="1"/>
</dbReference>
<reference evidence="1 2" key="1">
    <citation type="journal article" date="2024" name="Int. J. Syst. Evol. Microbiol.">
        <title>Paenibacillus hexagrammi sp. nov., a novel bacterium isolated from the gut content of Hexagrammos agrammus.</title>
        <authorList>
            <person name="Jung H.K."/>
            <person name="Kim D.G."/>
            <person name="Zin H."/>
            <person name="Park J."/>
            <person name="Jung H."/>
            <person name="Kim Y.O."/>
            <person name="Kong H.J."/>
            <person name="Kim J.W."/>
            <person name="Kim Y.S."/>
        </authorList>
    </citation>
    <scope>NUCLEOTIDE SEQUENCE [LARGE SCALE GENOMIC DNA]</scope>
    <source>
        <strain evidence="1 2">YPD9-1</strain>
    </source>
</reference>
<name>A0ABY3SDV4_9BACL</name>
<dbReference type="EMBL" id="CP090978">
    <property type="protein sequence ID" value="UJF32168.1"/>
    <property type="molecule type" value="Genomic_DNA"/>
</dbReference>
<dbReference type="InterPro" id="IPR036597">
    <property type="entry name" value="Fido-like_dom_sf"/>
</dbReference>
<accession>A0ABY3SDV4</accession>
<evidence type="ECO:0000313" key="2">
    <source>
        <dbReference type="Proteomes" id="UP001649230"/>
    </source>
</evidence>
<evidence type="ECO:0000313" key="1">
    <source>
        <dbReference type="EMBL" id="UJF32168.1"/>
    </source>
</evidence>